<evidence type="ECO:0000256" key="6">
    <source>
        <dbReference type="ARBA" id="ARBA00022679"/>
    </source>
</evidence>
<dbReference type="NCBIfam" id="TIGR00177">
    <property type="entry name" value="molyb_syn"/>
    <property type="match status" value="1"/>
</dbReference>
<keyword evidence="7 11" id="KW-0479">Metal-binding</keyword>
<feature type="domain" description="MoaB/Mog" evidence="12">
    <location>
        <begin position="177"/>
        <end position="314"/>
    </location>
</feature>
<evidence type="ECO:0000256" key="7">
    <source>
        <dbReference type="ARBA" id="ARBA00022723"/>
    </source>
</evidence>
<dbReference type="InterPro" id="IPR001453">
    <property type="entry name" value="MoaB/Mog_dom"/>
</dbReference>
<keyword evidence="8 11" id="KW-0460">Magnesium</keyword>
<evidence type="ECO:0000256" key="8">
    <source>
        <dbReference type="ARBA" id="ARBA00022842"/>
    </source>
</evidence>
<dbReference type="Gene3D" id="3.90.105.10">
    <property type="entry name" value="Molybdopterin biosynthesis moea protein, domain 2"/>
    <property type="match status" value="1"/>
</dbReference>
<dbReference type="GO" id="GO:0061599">
    <property type="term" value="F:molybdopterin molybdotransferase activity"/>
    <property type="evidence" value="ECO:0007669"/>
    <property type="project" value="UniProtKB-UniRule"/>
</dbReference>
<dbReference type="PROSITE" id="PS01079">
    <property type="entry name" value="MOCF_BIOSYNTHESIS_2"/>
    <property type="match status" value="1"/>
</dbReference>
<dbReference type="InterPro" id="IPR036425">
    <property type="entry name" value="MoaB/Mog-like_dom_sf"/>
</dbReference>
<evidence type="ECO:0000256" key="2">
    <source>
        <dbReference type="ARBA" id="ARBA00002901"/>
    </source>
</evidence>
<gene>
    <name evidence="13" type="ORF">FKG94_04050</name>
</gene>
<dbReference type="CDD" id="cd00887">
    <property type="entry name" value="MoeA"/>
    <property type="match status" value="1"/>
</dbReference>
<evidence type="ECO:0000256" key="4">
    <source>
        <dbReference type="ARBA" id="ARBA00010763"/>
    </source>
</evidence>
<keyword evidence="9 11" id="KW-0501">Molybdenum cofactor biosynthesis</keyword>
<keyword evidence="14" id="KW-1185">Reference proteome</keyword>
<evidence type="ECO:0000313" key="14">
    <source>
        <dbReference type="Proteomes" id="UP000319732"/>
    </source>
</evidence>
<dbReference type="SUPFAM" id="SSF53218">
    <property type="entry name" value="Molybdenum cofactor biosynthesis proteins"/>
    <property type="match status" value="1"/>
</dbReference>
<dbReference type="Pfam" id="PF03454">
    <property type="entry name" value="MoeA_C"/>
    <property type="match status" value="1"/>
</dbReference>
<dbReference type="SUPFAM" id="SSF63882">
    <property type="entry name" value="MoeA N-terminal region -like"/>
    <property type="match status" value="1"/>
</dbReference>
<dbReference type="InterPro" id="IPR036688">
    <property type="entry name" value="MoeA_C_domain_IV_sf"/>
</dbReference>
<dbReference type="RefSeq" id="WP_142902908.1">
    <property type="nucleotide sequence ID" value="NZ_ML660088.1"/>
</dbReference>
<comment type="catalytic activity">
    <reaction evidence="10">
        <text>adenylyl-molybdopterin + molybdate = Mo-molybdopterin + AMP + H(+)</text>
        <dbReference type="Rhea" id="RHEA:35047"/>
        <dbReference type="ChEBI" id="CHEBI:15378"/>
        <dbReference type="ChEBI" id="CHEBI:36264"/>
        <dbReference type="ChEBI" id="CHEBI:62727"/>
        <dbReference type="ChEBI" id="CHEBI:71302"/>
        <dbReference type="ChEBI" id="CHEBI:456215"/>
        <dbReference type="EC" id="2.10.1.1"/>
    </reaction>
</comment>
<comment type="pathway">
    <text evidence="3 11">Cofactor biosynthesis; molybdopterin biosynthesis.</text>
</comment>
<evidence type="ECO:0000256" key="11">
    <source>
        <dbReference type="RuleBase" id="RU365090"/>
    </source>
</evidence>
<dbReference type="FunFam" id="3.40.980.10:FF:000004">
    <property type="entry name" value="Molybdopterin molybdenumtransferase"/>
    <property type="match status" value="1"/>
</dbReference>
<dbReference type="GO" id="GO:0046872">
    <property type="term" value="F:metal ion binding"/>
    <property type="evidence" value="ECO:0007669"/>
    <property type="project" value="UniProtKB-UniRule"/>
</dbReference>
<dbReference type="GO" id="GO:0006777">
    <property type="term" value="P:Mo-molybdopterin cofactor biosynthetic process"/>
    <property type="evidence" value="ECO:0007669"/>
    <property type="project" value="UniProtKB-UniRule"/>
</dbReference>
<dbReference type="InterPro" id="IPR005111">
    <property type="entry name" value="MoeA_C_domain_IV"/>
</dbReference>
<reference evidence="13 14" key="1">
    <citation type="submission" date="2019-06" db="EMBL/GenBank/DDBJ databases">
        <title>Whole genome sequence for Cellvibrionaceae sp. R142.</title>
        <authorList>
            <person name="Wang G."/>
        </authorList>
    </citation>
    <scope>NUCLEOTIDE SEQUENCE [LARGE SCALE GENOMIC DNA]</scope>
    <source>
        <strain evidence="13 14">R142</strain>
    </source>
</reference>
<evidence type="ECO:0000256" key="5">
    <source>
        <dbReference type="ARBA" id="ARBA00022505"/>
    </source>
</evidence>
<dbReference type="Pfam" id="PF00994">
    <property type="entry name" value="MoCF_biosynth"/>
    <property type="match status" value="1"/>
</dbReference>
<keyword evidence="5 11" id="KW-0500">Molybdenum</keyword>
<dbReference type="Gene3D" id="2.170.190.11">
    <property type="entry name" value="Molybdopterin biosynthesis moea protein, domain 3"/>
    <property type="match status" value="1"/>
</dbReference>
<dbReference type="GO" id="GO:0005829">
    <property type="term" value="C:cytosol"/>
    <property type="evidence" value="ECO:0007669"/>
    <property type="project" value="TreeGrafter"/>
</dbReference>
<dbReference type="InterPro" id="IPR008284">
    <property type="entry name" value="MoCF_biosynth_CS"/>
</dbReference>
<comment type="cofactor">
    <cofactor evidence="1 11">
        <name>Mg(2+)</name>
        <dbReference type="ChEBI" id="CHEBI:18420"/>
    </cofactor>
</comment>
<evidence type="ECO:0000256" key="10">
    <source>
        <dbReference type="ARBA" id="ARBA00047317"/>
    </source>
</evidence>
<dbReference type="Gene3D" id="3.40.980.10">
    <property type="entry name" value="MoaB/Mog-like domain"/>
    <property type="match status" value="1"/>
</dbReference>
<dbReference type="UniPathway" id="UPA00344"/>
<proteinExistence type="inferred from homology"/>
<evidence type="ECO:0000256" key="1">
    <source>
        <dbReference type="ARBA" id="ARBA00001946"/>
    </source>
</evidence>
<dbReference type="Proteomes" id="UP000319732">
    <property type="component" value="Unassembled WGS sequence"/>
</dbReference>
<dbReference type="SUPFAM" id="SSF63867">
    <property type="entry name" value="MoeA C-terminal domain-like"/>
    <property type="match status" value="1"/>
</dbReference>
<evidence type="ECO:0000256" key="3">
    <source>
        <dbReference type="ARBA" id="ARBA00005046"/>
    </source>
</evidence>
<dbReference type="OrthoDB" id="9804758at2"/>
<dbReference type="InterPro" id="IPR005110">
    <property type="entry name" value="MoeA_linker/N"/>
</dbReference>
<dbReference type="EC" id="2.10.1.1" evidence="11"/>
<comment type="function">
    <text evidence="2 11">Catalyzes the insertion of molybdate into adenylated molybdopterin with the concomitant release of AMP.</text>
</comment>
<sequence length="399" mass="42577">MLTVAQARQKILAALPAPLSETETLPLQECPGRVLAEPQNAGVDVPPADNSAMDGYAVDTASLTAGEETWLPVSQRLPAGIAPQPLQPHTAARIFTGAEIPPNANAVVMQEKCETDGEQVRLPADVAPQQNIRLRGQDIHSGQQILAAGQLLQPQDIGLLASVGIAEVNVLRRLRIAVISTGDELVNPGQPLAPGQIYNSNRFQLSALLQKLNMQTVDLGNIADDPASTRAALIAAAAQADCILTTGGVSVGEEDYVKQAVADLGRLELWRLALKPGKPLAFGDVQGTPVFGLPGNPVSTFVTFMIFVRPYLLQMQGLDYQEPRPEQRRINFAVTKASFRQEYKRVRINDAGTLDAYANQSSGVLSSIAWANAFAVIPPDTTLAPGDEVATLPFASLFL</sequence>
<comment type="similarity">
    <text evidence="4 11">Belongs to the MoeA family.</text>
</comment>
<dbReference type="EMBL" id="VHSG01000005">
    <property type="protein sequence ID" value="TQV84702.1"/>
    <property type="molecule type" value="Genomic_DNA"/>
</dbReference>
<dbReference type="SMART" id="SM00852">
    <property type="entry name" value="MoCF_biosynth"/>
    <property type="match status" value="1"/>
</dbReference>
<protein>
    <recommendedName>
        <fullName evidence="11">Molybdopterin molybdenumtransferase</fullName>
        <ecNumber evidence="11">2.10.1.1</ecNumber>
    </recommendedName>
</protein>
<dbReference type="InterPro" id="IPR036135">
    <property type="entry name" value="MoeA_linker/N_sf"/>
</dbReference>
<dbReference type="PANTHER" id="PTHR10192:SF5">
    <property type="entry name" value="GEPHYRIN"/>
    <property type="match status" value="1"/>
</dbReference>
<name>A0A545U5G4_9GAMM</name>
<evidence type="ECO:0000256" key="9">
    <source>
        <dbReference type="ARBA" id="ARBA00023150"/>
    </source>
</evidence>
<evidence type="ECO:0000259" key="12">
    <source>
        <dbReference type="SMART" id="SM00852"/>
    </source>
</evidence>
<dbReference type="Gene3D" id="2.40.340.10">
    <property type="entry name" value="MoeA, C-terminal, domain IV"/>
    <property type="match status" value="1"/>
</dbReference>
<dbReference type="PANTHER" id="PTHR10192">
    <property type="entry name" value="MOLYBDOPTERIN BIOSYNTHESIS PROTEIN"/>
    <property type="match status" value="1"/>
</dbReference>
<dbReference type="Pfam" id="PF03453">
    <property type="entry name" value="MoeA_N"/>
    <property type="match status" value="1"/>
</dbReference>
<comment type="caution">
    <text evidence="13">The sequence shown here is derived from an EMBL/GenBank/DDBJ whole genome shotgun (WGS) entry which is preliminary data.</text>
</comment>
<dbReference type="NCBIfam" id="NF045515">
    <property type="entry name" value="Glp_gephyrin"/>
    <property type="match status" value="1"/>
</dbReference>
<dbReference type="InterPro" id="IPR038987">
    <property type="entry name" value="MoeA-like"/>
</dbReference>
<accession>A0A545U5G4</accession>
<organism evidence="13 14">
    <name type="scientific">Exilibacterium tricleocarpae</name>
    <dbReference type="NCBI Taxonomy" id="2591008"/>
    <lineage>
        <taxon>Bacteria</taxon>
        <taxon>Pseudomonadati</taxon>
        <taxon>Pseudomonadota</taxon>
        <taxon>Gammaproteobacteria</taxon>
        <taxon>Cellvibrionales</taxon>
        <taxon>Cellvibrionaceae</taxon>
        <taxon>Exilibacterium</taxon>
    </lineage>
</organism>
<dbReference type="AlphaFoldDB" id="A0A545U5G4"/>
<keyword evidence="6 11" id="KW-0808">Transferase</keyword>
<evidence type="ECO:0000313" key="13">
    <source>
        <dbReference type="EMBL" id="TQV84702.1"/>
    </source>
</evidence>